<sequence length="296" mass="31297">MSEPESKGPVVAAVVGTLLPGDVGKPFTDADRIRAMVSHDWQMLGAQYEWAEIHGVSKGLPHGYFADLLGRAAAAGEQLGLAFAALRDAEVWRDTATEPATANHRNIAGRAVAEASGLWAVSAGHAVVNVVARVVRIHSKAAGLDVKLSWTGLPAPFDSGRLANLSLNPETVKYILAAARQTGTVALADLVEPLDDLVKSAAWAALAARRDAGYHRLRPQSIEGGVPSVNPWATDQAAGTLTLSVSTFSDYVPPVLEEVVTETHAGYEALSSAMRDVHDRLPEALRAAGVPIWRTP</sequence>
<dbReference type="EMBL" id="VYSA01000001">
    <property type="protein sequence ID" value="KAA9110318.1"/>
    <property type="molecule type" value="Genomic_DNA"/>
</dbReference>
<accession>A0A5J5J638</accession>
<evidence type="ECO:0000313" key="2">
    <source>
        <dbReference type="Proteomes" id="UP000325827"/>
    </source>
</evidence>
<evidence type="ECO:0000313" key="1">
    <source>
        <dbReference type="EMBL" id="KAA9110318.1"/>
    </source>
</evidence>
<dbReference type="Proteomes" id="UP000325827">
    <property type="component" value="Unassembled WGS sequence"/>
</dbReference>
<dbReference type="RefSeq" id="WP_150447116.1">
    <property type="nucleotide sequence ID" value="NZ_VYSA01000001.1"/>
</dbReference>
<dbReference type="AlphaFoldDB" id="A0A5J5J638"/>
<name>A0A5J5J638_9MICO</name>
<keyword evidence="2" id="KW-1185">Reference proteome</keyword>
<comment type="caution">
    <text evidence="1">The sequence shown here is derived from an EMBL/GenBank/DDBJ whole genome shotgun (WGS) entry which is preliminary data.</text>
</comment>
<organism evidence="1 2">
    <name type="scientific">Microbacterium rhizomatis</name>
    <dbReference type="NCBI Taxonomy" id="1631477"/>
    <lineage>
        <taxon>Bacteria</taxon>
        <taxon>Bacillati</taxon>
        <taxon>Actinomycetota</taxon>
        <taxon>Actinomycetes</taxon>
        <taxon>Micrococcales</taxon>
        <taxon>Microbacteriaceae</taxon>
        <taxon>Microbacterium</taxon>
    </lineage>
</organism>
<reference evidence="2" key="1">
    <citation type="submission" date="2019-09" db="EMBL/GenBank/DDBJ databases">
        <title>Mumia zhuanghuii sp. nov. isolated from the intestinal contents of plateau pika (Ochotona curzoniae) in the Qinghai-Tibet plateau of China.</title>
        <authorList>
            <person name="Tian Z."/>
        </authorList>
    </citation>
    <scope>NUCLEOTIDE SEQUENCE [LARGE SCALE GENOMIC DNA]</scope>
    <source>
        <strain evidence="2">JCM 30598</strain>
    </source>
</reference>
<protein>
    <submittedName>
        <fullName evidence="1">Uncharacterized protein</fullName>
    </submittedName>
</protein>
<proteinExistence type="predicted"/>
<dbReference type="OrthoDB" id="4285727at2"/>
<gene>
    <name evidence="1" type="ORF">F6B43_01050</name>
</gene>